<keyword evidence="1 2" id="KW-0597">Phosphoprotein</keyword>
<dbReference type="Gene3D" id="3.40.50.2300">
    <property type="match status" value="1"/>
</dbReference>
<accession>A0A3N6QP71</accession>
<dbReference type="PANTHER" id="PTHR44591">
    <property type="entry name" value="STRESS RESPONSE REGULATOR PROTEIN 1"/>
    <property type="match status" value="1"/>
</dbReference>
<dbReference type="PANTHER" id="PTHR44591:SF22">
    <property type="entry name" value="CHEY SUBFAMILY"/>
    <property type="match status" value="1"/>
</dbReference>
<evidence type="ECO:0000259" key="3">
    <source>
        <dbReference type="PROSITE" id="PS50110"/>
    </source>
</evidence>
<gene>
    <name evidence="4" type="ORF">D5R40_17195</name>
</gene>
<proteinExistence type="predicted"/>
<evidence type="ECO:0000256" key="2">
    <source>
        <dbReference type="PROSITE-ProRule" id="PRU00169"/>
    </source>
</evidence>
<dbReference type="PROSITE" id="PS50110">
    <property type="entry name" value="RESPONSE_REGULATORY"/>
    <property type="match status" value="1"/>
</dbReference>
<dbReference type="InterPro" id="IPR050595">
    <property type="entry name" value="Bact_response_regulator"/>
</dbReference>
<keyword evidence="5" id="KW-1185">Reference proteome</keyword>
<evidence type="ECO:0000313" key="5">
    <source>
        <dbReference type="Proteomes" id="UP000269154"/>
    </source>
</evidence>
<dbReference type="CDD" id="cd17552">
    <property type="entry name" value="REC_RR468-like"/>
    <property type="match status" value="1"/>
</dbReference>
<feature type="domain" description="Response regulatory" evidence="3">
    <location>
        <begin position="5"/>
        <end position="122"/>
    </location>
</feature>
<dbReference type="OrthoDB" id="487748at2"/>
<organism evidence="4 5">
    <name type="scientific">Okeania hirsuta</name>
    <dbReference type="NCBI Taxonomy" id="1458930"/>
    <lineage>
        <taxon>Bacteria</taxon>
        <taxon>Bacillati</taxon>
        <taxon>Cyanobacteriota</taxon>
        <taxon>Cyanophyceae</taxon>
        <taxon>Oscillatoriophycideae</taxon>
        <taxon>Oscillatoriales</taxon>
        <taxon>Microcoleaceae</taxon>
        <taxon>Okeania</taxon>
    </lineage>
</organism>
<dbReference type="Proteomes" id="UP000269154">
    <property type="component" value="Unassembled WGS sequence"/>
</dbReference>
<dbReference type="RefSeq" id="WP_124146389.1">
    <property type="nucleotide sequence ID" value="NZ_CAWOKI010000155.1"/>
</dbReference>
<dbReference type="SMART" id="SM00448">
    <property type="entry name" value="REC"/>
    <property type="match status" value="1"/>
</dbReference>
<reference evidence="4 5" key="1">
    <citation type="journal article" date="2018" name="ACS Chem. Biol.">
        <title>Ketoreductase domain dysfunction expands chemodiversity: malyngamide biosynthesis in the cyanobacterium Okeania hirsuta.</title>
        <authorList>
            <person name="Moss N.A."/>
            <person name="Leao T."/>
            <person name="Rankin M."/>
            <person name="McCullough T.M."/>
            <person name="Qu P."/>
            <person name="Korobeynikov A."/>
            <person name="Smith J.L."/>
            <person name="Gerwick L."/>
            <person name="Gerwick W.H."/>
        </authorList>
    </citation>
    <scope>NUCLEOTIDE SEQUENCE [LARGE SCALE GENOMIC DNA]</scope>
    <source>
        <strain evidence="4 5">PAB10Feb10-1</strain>
    </source>
</reference>
<dbReference type="EMBL" id="RCBY01000096">
    <property type="protein sequence ID" value="RQH39015.1"/>
    <property type="molecule type" value="Genomic_DNA"/>
</dbReference>
<comment type="caution">
    <text evidence="4">The sequence shown here is derived from an EMBL/GenBank/DDBJ whole genome shotgun (WGS) entry which is preliminary data.</text>
</comment>
<dbReference type="AlphaFoldDB" id="A0A3N6QP71"/>
<protein>
    <submittedName>
        <fullName evidence="4">Response regulator</fullName>
    </submittedName>
</protein>
<evidence type="ECO:0000256" key="1">
    <source>
        <dbReference type="ARBA" id="ARBA00022553"/>
    </source>
</evidence>
<name>A0A3N6QP71_9CYAN</name>
<dbReference type="InterPro" id="IPR011006">
    <property type="entry name" value="CheY-like_superfamily"/>
</dbReference>
<feature type="modified residue" description="4-aspartylphosphate" evidence="2">
    <location>
        <position position="55"/>
    </location>
</feature>
<sequence length="126" mass="13860">MAKKRILLIDDEEDIREVAQLSLEIVGGWQVITGSSGSEAVAKAEVEQPDAILLDVMMPEIDGFSTLKQLRANQATQQIPVIFLTAKVCSEDRHQFLQLGINGVINKPFDPMSLATEVETILGWVP</sequence>
<dbReference type="InterPro" id="IPR001789">
    <property type="entry name" value="Sig_transdc_resp-reg_receiver"/>
</dbReference>
<dbReference type="GO" id="GO:0000160">
    <property type="term" value="P:phosphorelay signal transduction system"/>
    <property type="evidence" value="ECO:0007669"/>
    <property type="project" value="InterPro"/>
</dbReference>
<dbReference type="SUPFAM" id="SSF52172">
    <property type="entry name" value="CheY-like"/>
    <property type="match status" value="1"/>
</dbReference>
<evidence type="ECO:0000313" key="4">
    <source>
        <dbReference type="EMBL" id="RQH39015.1"/>
    </source>
</evidence>
<dbReference type="Pfam" id="PF00072">
    <property type="entry name" value="Response_reg"/>
    <property type="match status" value="1"/>
</dbReference>